<keyword evidence="1" id="KW-0808">Transferase</keyword>
<keyword evidence="1" id="KW-0032">Aminotransferase</keyword>
<dbReference type="InterPro" id="IPR024551">
    <property type="entry name" value="AspAT_Ic"/>
</dbReference>
<dbReference type="GO" id="GO:0008483">
    <property type="term" value="F:transaminase activity"/>
    <property type="evidence" value="ECO:0007669"/>
    <property type="project" value="UniProtKB-KW"/>
</dbReference>
<evidence type="ECO:0000313" key="2">
    <source>
        <dbReference type="Proteomes" id="UP000177515"/>
    </source>
</evidence>
<dbReference type="PANTHER" id="PTHR43799">
    <property type="entry name" value="AMINOTRANSFERASE, PUTATIVE-RELATED"/>
    <property type="match status" value="1"/>
</dbReference>
<dbReference type="Gene3D" id="3.90.1150.10">
    <property type="entry name" value="Aspartate Aminotransferase, domain 1"/>
    <property type="match status" value="1"/>
</dbReference>
<protein>
    <submittedName>
        <fullName evidence="1">Aminotransferase</fullName>
    </submittedName>
</protein>
<dbReference type="Gene3D" id="3.40.640.10">
    <property type="entry name" value="Type I PLP-dependent aspartate aminotransferase-like (Major domain)"/>
    <property type="match status" value="1"/>
</dbReference>
<evidence type="ECO:0000313" key="1">
    <source>
        <dbReference type="EMBL" id="AOZ10485.1"/>
    </source>
</evidence>
<gene>
    <name evidence="1" type="ORF">BKK80_33495</name>
</gene>
<dbReference type="EMBL" id="CP017755">
    <property type="protein sequence ID" value="AOZ10485.1"/>
    <property type="molecule type" value="Genomic_DNA"/>
</dbReference>
<proteinExistence type="predicted"/>
<dbReference type="Proteomes" id="UP000177515">
    <property type="component" value="Chromosome 2"/>
</dbReference>
<sequence length="429" mass="46239">MRLRILAPFPHFPLKETRVTPHTYHQFKQLGMRLDMSRGKPAPEQLELSRALLDDAAAAGHLSRDGIDCRNYGHPLGLPEARELGAALLEVPPAQVVAAGNSSLELMHDALAFAMLHGMAGGTPWVRGEAAVLCPVPGYDRHFAICEALGIRMIPVPMRADGPHMEAVEEMVRDIPSIKGMWCMPLYSNPSGAIYSAEVVRRLAAMPTAAPDFRLLWDDAYRLHHLTDTPHATPAVLAACAAAGHPDRALVFASLSKVTMAGSGVAFLAGSPRNVAWWQQCSAVRTIGPDKLNQLRHVHWLRDRAGVERLMAAHRALLRPKFDAVLAAFGELLADVPGVRWTVPQGGYFISLYTPPGLAARTVALAAEAGLVLTPAGAAFPYGRDPHDSHLRIAPTFPSLADVRVAARGIALSLRHALETREAAVPATA</sequence>
<dbReference type="PANTHER" id="PTHR43799:SF1">
    <property type="entry name" value="ASPARTATE AMINOTRANSFERASE"/>
    <property type="match status" value="1"/>
</dbReference>
<name>A0ABM6FF10_9BURK</name>
<dbReference type="SUPFAM" id="SSF53383">
    <property type="entry name" value="PLP-dependent transferases"/>
    <property type="match status" value="1"/>
</dbReference>
<dbReference type="CDD" id="cd00609">
    <property type="entry name" value="AAT_like"/>
    <property type="match status" value="1"/>
</dbReference>
<dbReference type="InterPro" id="IPR015424">
    <property type="entry name" value="PyrdxlP-dep_Trfase"/>
</dbReference>
<organism evidence="1 2">
    <name type="scientific">Cupriavidus malaysiensis</name>
    <dbReference type="NCBI Taxonomy" id="367825"/>
    <lineage>
        <taxon>Bacteria</taxon>
        <taxon>Pseudomonadati</taxon>
        <taxon>Pseudomonadota</taxon>
        <taxon>Betaproteobacteria</taxon>
        <taxon>Burkholderiales</taxon>
        <taxon>Burkholderiaceae</taxon>
        <taxon>Cupriavidus</taxon>
    </lineage>
</organism>
<dbReference type="InterPro" id="IPR015421">
    <property type="entry name" value="PyrdxlP-dep_Trfase_major"/>
</dbReference>
<reference evidence="1 2" key="1">
    <citation type="submission" date="2016-10" db="EMBL/GenBank/DDBJ databases">
        <title>Complete genome sequences of three Cupriavidus strains isolated from various Malaysian environments.</title>
        <authorList>
            <person name="Abdullah A.A.-A."/>
            <person name="Shafie N.A.H."/>
            <person name="Lau N.S."/>
        </authorList>
    </citation>
    <scope>NUCLEOTIDE SEQUENCE [LARGE SCALE GENOMIC DNA]</scope>
    <source>
        <strain evidence="1 2">USMAA1020</strain>
    </source>
</reference>
<keyword evidence="2" id="KW-1185">Reference proteome</keyword>
<dbReference type="InterPro" id="IPR015422">
    <property type="entry name" value="PyrdxlP-dep_Trfase_small"/>
</dbReference>
<accession>A0ABM6FF10</accession>
<dbReference type="Pfam" id="PF12897">
    <property type="entry name" value="Asp_aminotransf"/>
    <property type="match status" value="1"/>
</dbReference>